<dbReference type="Proteomes" id="UP001066276">
    <property type="component" value="Chromosome 9"/>
</dbReference>
<protein>
    <submittedName>
        <fullName evidence="2">Uncharacterized protein</fullName>
    </submittedName>
</protein>
<organism evidence="2 3">
    <name type="scientific">Pleurodeles waltl</name>
    <name type="common">Iberian ribbed newt</name>
    <dbReference type="NCBI Taxonomy" id="8319"/>
    <lineage>
        <taxon>Eukaryota</taxon>
        <taxon>Metazoa</taxon>
        <taxon>Chordata</taxon>
        <taxon>Craniata</taxon>
        <taxon>Vertebrata</taxon>
        <taxon>Euteleostomi</taxon>
        <taxon>Amphibia</taxon>
        <taxon>Batrachia</taxon>
        <taxon>Caudata</taxon>
        <taxon>Salamandroidea</taxon>
        <taxon>Salamandridae</taxon>
        <taxon>Pleurodelinae</taxon>
        <taxon>Pleurodeles</taxon>
    </lineage>
</organism>
<proteinExistence type="predicted"/>
<name>A0AAV7MM10_PLEWA</name>
<reference evidence="2" key="1">
    <citation type="journal article" date="2022" name="bioRxiv">
        <title>Sequencing and chromosome-scale assembly of the giantPleurodeles waltlgenome.</title>
        <authorList>
            <person name="Brown T."/>
            <person name="Elewa A."/>
            <person name="Iarovenko S."/>
            <person name="Subramanian E."/>
            <person name="Araus A.J."/>
            <person name="Petzold A."/>
            <person name="Susuki M."/>
            <person name="Suzuki K.-i.T."/>
            <person name="Hayashi T."/>
            <person name="Toyoda A."/>
            <person name="Oliveira C."/>
            <person name="Osipova E."/>
            <person name="Leigh N.D."/>
            <person name="Simon A."/>
            <person name="Yun M.H."/>
        </authorList>
    </citation>
    <scope>NUCLEOTIDE SEQUENCE</scope>
    <source>
        <strain evidence="2">20211129_DDA</strain>
        <tissue evidence="2">Liver</tissue>
    </source>
</reference>
<evidence type="ECO:0000313" key="2">
    <source>
        <dbReference type="EMBL" id="KAJ1104124.1"/>
    </source>
</evidence>
<feature type="region of interest" description="Disordered" evidence="1">
    <location>
        <begin position="21"/>
        <end position="115"/>
    </location>
</feature>
<evidence type="ECO:0000256" key="1">
    <source>
        <dbReference type="SAM" id="MobiDB-lite"/>
    </source>
</evidence>
<evidence type="ECO:0000313" key="3">
    <source>
        <dbReference type="Proteomes" id="UP001066276"/>
    </source>
</evidence>
<dbReference type="EMBL" id="JANPWB010000013">
    <property type="protein sequence ID" value="KAJ1104124.1"/>
    <property type="molecule type" value="Genomic_DNA"/>
</dbReference>
<comment type="caution">
    <text evidence="2">The sequence shown here is derived from an EMBL/GenBank/DDBJ whole genome shotgun (WGS) entry which is preliminary data.</text>
</comment>
<accession>A0AAV7MM10</accession>
<gene>
    <name evidence="2" type="ORF">NDU88_001539</name>
</gene>
<keyword evidence="3" id="KW-1185">Reference proteome</keyword>
<dbReference type="AlphaFoldDB" id="A0AAV7MM10"/>
<feature type="compositionally biased region" description="Basic and acidic residues" evidence="1">
    <location>
        <begin position="41"/>
        <end position="83"/>
    </location>
</feature>
<sequence>MCSRLSGDATPISEWCCSRGRANSVSGCHDDRGAGVSNTHPDFRDRDPEKNIQEQPRAELENPDSGKDAEGRKNEEPSEDALRTLHVPGGARLSKYVRRQARGSPPVKQGAAKRT</sequence>